<feature type="domain" description="Cation/H+ exchanger transmembrane" evidence="11">
    <location>
        <begin position="93"/>
        <end position="487"/>
    </location>
</feature>
<evidence type="ECO:0000256" key="7">
    <source>
        <dbReference type="ARBA" id="ARBA00023136"/>
    </source>
</evidence>
<comment type="subcellular location">
    <subcellularLocation>
        <location evidence="1">Membrane</location>
        <topology evidence="1">Multi-pass membrane protein</topology>
    </subcellularLocation>
</comment>
<dbReference type="GO" id="GO:0015386">
    <property type="term" value="F:potassium:proton antiporter activity"/>
    <property type="evidence" value="ECO:0007669"/>
    <property type="project" value="TreeGrafter"/>
</dbReference>
<keyword evidence="6 9" id="KW-0406">Ion transport</keyword>
<accession>A0A8C4QMI6</accession>
<dbReference type="Proteomes" id="UP000694388">
    <property type="component" value="Unplaced"/>
</dbReference>
<evidence type="ECO:0000256" key="8">
    <source>
        <dbReference type="ARBA" id="ARBA00023201"/>
    </source>
</evidence>
<dbReference type="OMA" id="QAHECEN"/>
<evidence type="ECO:0000313" key="12">
    <source>
        <dbReference type="Ensembl" id="ENSEBUP00000017108.1"/>
    </source>
</evidence>
<feature type="transmembrane region" description="Helical" evidence="10">
    <location>
        <begin position="341"/>
        <end position="362"/>
    </location>
</feature>
<reference evidence="12" key="2">
    <citation type="submission" date="2025-09" db="UniProtKB">
        <authorList>
            <consortium name="Ensembl"/>
        </authorList>
    </citation>
    <scope>IDENTIFICATION</scope>
</reference>
<keyword evidence="7 10" id="KW-0472">Membrane</keyword>
<sequence length="533" mass="58562">MLYPLTDSSHIGLLMFARCLYIVVLALAVYTLQASAVHHVTTHPTGQTNGQIPRTVEDVDIDEHGVRHNASLSLFSVDYSHVRVPLEITIWLLFASLAKIGFHQAPRISSLVPESCLLIILGLALGWLLVFINDEKTPSSKPILSADVFFLYLLPPIVLDAGYFLPVRSFLDNLGSICSFAVIGTLWNSFGIGMSTYCLFGGLVIQAFGLTDLAVGEALLFGSVISAVDPVAVLAVFQEVGVNEQLEVLVAGESLLNDAVTVVLYQLLSVLANLPSVPASSVLLGVARFFIVCLGGIAFGICAGLLASFTTRFTHPAPALEPILILLTCYLAYLITEMLHLSGIMALISAALTMRSYVDLNLEWRSRTTLQRTLRALSSTSETLIFLLLGMATLDGPHDWSWPFVMSTLILCLIWRATGVLLLSWVANRVRLVPISYKDQFIIAYGGLRGAIAFSLVYLIPKVFHHRALFTTATITTLLFTVFVQVIDINCFKWGRGVHISLFDRISKILNFHPIDLKFQHHLHMSSLNSTIY</sequence>
<organism evidence="12 13">
    <name type="scientific">Eptatretus burgeri</name>
    <name type="common">Inshore hagfish</name>
    <dbReference type="NCBI Taxonomy" id="7764"/>
    <lineage>
        <taxon>Eukaryota</taxon>
        <taxon>Metazoa</taxon>
        <taxon>Chordata</taxon>
        <taxon>Craniata</taxon>
        <taxon>Vertebrata</taxon>
        <taxon>Cyclostomata</taxon>
        <taxon>Myxini</taxon>
        <taxon>Myxiniformes</taxon>
        <taxon>Myxinidae</taxon>
        <taxon>Eptatretinae</taxon>
        <taxon>Eptatretus</taxon>
    </lineage>
</organism>
<feature type="transmembrane region" description="Helical" evidence="10">
    <location>
        <begin position="12"/>
        <end position="32"/>
    </location>
</feature>
<feature type="transmembrane region" description="Helical" evidence="10">
    <location>
        <begin position="400"/>
        <end position="428"/>
    </location>
</feature>
<evidence type="ECO:0000256" key="9">
    <source>
        <dbReference type="RuleBase" id="RU003722"/>
    </source>
</evidence>
<dbReference type="Gene3D" id="6.10.140.1330">
    <property type="match status" value="1"/>
</dbReference>
<keyword evidence="9" id="KW-0050">Antiport</keyword>
<feature type="transmembrane region" description="Helical" evidence="10">
    <location>
        <begin position="177"/>
        <end position="206"/>
    </location>
</feature>
<feature type="transmembrane region" description="Helical" evidence="10">
    <location>
        <begin position="288"/>
        <end position="307"/>
    </location>
</feature>
<dbReference type="Ensembl" id="ENSEBUT00000017684.1">
    <property type="protein sequence ID" value="ENSEBUP00000017108.1"/>
    <property type="gene ID" value="ENSEBUG00000010693.1"/>
</dbReference>
<dbReference type="InterPro" id="IPR004709">
    <property type="entry name" value="NaH_exchanger"/>
</dbReference>
<dbReference type="GO" id="GO:0051453">
    <property type="term" value="P:regulation of intracellular pH"/>
    <property type="evidence" value="ECO:0007669"/>
    <property type="project" value="TreeGrafter"/>
</dbReference>
<evidence type="ECO:0000256" key="4">
    <source>
        <dbReference type="ARBA" id="ARBA00022989"/>
    </source>
</evidence>
<evidence type="ECO:0000313" key="13">
    <source>
        <dbReference type="Proteomes" id="UP000694388"/>
    </source>
</evidence>
<dbReference type="PANTHER" id="PTHR10110:SF89">
    <property type="entry name" value="SODIUM_HYDROGEN EXCHANGER 2"/>
    <property type="match status" value="1"/>
</dbReference>
<evidence type="ECO:0000256" key="6">
    <source>
        <dbReference type="ARBA" id="ARBA00023065"/>
    </source>
</evidence>
<keyword evidence="3 9" id="KW-0812">Transmembrane</keyword>
<feature type="transmembrane region" description="Helical" evidence="10">
    <location>
        <begin position="114"/>
        <end position="132"/>
    </location>
</feature>
<keyword evidence="5" id="KW-0915">Sodium</keyword>
<evidence type="ECO:0000256" key="10">
    <source>
        <dbReference type="SAM" id="Phobius"/>
    </source>
</evidence>
<dbReference type="NCBIfam" id="TIGR00840">
    <property type="entry name" value="b_cpa1"/>
    <property type="match status" value="1"/>
</dbReference>
<dbReference type="Pfam" id="PF00999">
    <property type="entry name" value="Na_H_Exchanger"/>
    <property type="match status" value="1"/>
</dbReference>
<keyword evidence="13" id="KW-1185">Reference proteome</keyword>
<name>A0A8C4QMI6_EPTBU</name>
<comment type="similarity">
    <text evidence="9">Belongs to the monovalent cation:proton antiporter 1 (CPA1) transporter (TC 2.A.36) family.</text>
</comment>
<dbReference type="InterPro" id="IPR018422">
    <property type="entry name" value="Cation/H_exchanger_CPA1"/>
</dbReference>
<evidence type="ECO:0000256" key="3">
    <source>
        <dbReference type="ARBA" id="ARBA00022692"/>
    </source>
</evidence>
<feature type="transmembrane region" description="Helical" evidence="10">
    <location>
        <begin position="374"/>
        <end position="394"/>
    </location>
</feature>
<dbReference type="AlphaFoldDB" id="A0A8C4QMI6"/>
<reference evidence="12" key="1">
    <citation type="submission" date="2025-08" db="UniProtKB">
        <authorList>
            <consortium name="Ensembl"/>
        </authorList>
    </citation>
    <scope>IDENTIFICATION</scope>
</reference>
<keyword evidence="4 10" id="KW-1133">Transmembrane helix</keyword>
<feature type="transmembrane region" description="Helical" evidence="10">
    <location>
        <begin position="144"/>
        <end position="165"/>
    </location>
</feature>
<protein>
    <recommendedName>
        <fullName evidence="9">Sodium/hydrogen exchanger</fullName>
    </recommendedName>
</protein>
<keyword evidence="8 9" id="KW-0739">Sodium transport</keyword>
<keyword evidence="2 9" id="KW-0813">Transport</keyword>
<evidence type="ECO:0000256" key="1">
    <source>
        <dbReference type="ARBA" id="ARBA00004141"/>
    </source>
</evidence>
<proteinExistence type="inferred from homology"/>
<dbReference type="GO" id="GO:0015385">
    <property type="term" value="F:sodium:proton antiporter activity"/>
    <property type="evidence" value="ECO:0007669"/>
    <property type="project" value="InterPro"/>
</dbReference>
<feature type="transmembrane region" description="Helical" evidence="10">
    <location>
        <begin position="467"/>
        <end position="487"/>
    </location>
</feature>
<dbReference type="PRINTS" id="PR01084">
    <property type="entry name" value="NAHEXCHNGR"/>
</dbReference>
<dbReference type="InterPro" id="IPR006153">
    <property type="entry name" value="Cation/H_exchanger_TM"/>
</dbReference>
<evidence type="ECO:0000259" key="11">
    <source>
        <dbReference type="Pfam" id="PF00999"/>
    </source>
</evidence>
<dbReference type="GO" id="GO:0005886">
    <property type="term" value="C:plasma membrane"/>
    <property type="evidence" value="ECO:0007669"/>
    <property type="project" value="TreeGrafter"/>
</dbReference>
<evidence type="ECO:0000256" key="2">
    <source>
        <dbReference type="ARBA" id="ARBA00022448"/>
    </source>
</evidence>
<dbReference type="GeneTree" id="ENSGT00940000156807"/>
<dbReference type="PANTHER" id="PTHR10110">
    <property type="entry name" value="SODIUM/HYDROGEN EXCHANGER"/>
    <property type="match status" value="1"/>
</dbReference>
<dbReference type="GO" id="GO:0098719">
    <property type="term" value="P:sodium ion import across plasma membrane"/>
    <property type="evidence" value="ECO:0007669"/>
    <property type="project" value="TreeGrafter"/>
</dbReference>
<feature type="transmembrane region" description="Helical" evidence="10">
    <location>
        <begin position="440"/>
        <end position="461"/>
    </location>
</feature>
<evidence type="ECO:0000256" key="5">
    <source>
        <dbReference type="ARBA" id="ARBA00023053"/>
    </source>
</evidence>